<dbReference type="Pfam" id="PF02824">
    <property type="entry name" value="TGS"/>
    <property type="match status" value="1"/>
</dbReference>
<dbReference type="InterPro" id="IPR012676">
    <property type="entry name" value="TGS-like"/>
</dbReference>
<feature type="domain" description="G" evidence="1">
    <location>
        <begin position="82"/>
        <end position="183"/>
    </location>
</feature>
<dbReference type="SUPFAM" id="SSF81271">
    <property type="entry name" value="TGS-like"/>
    <property type="match status" value="1"/>
</dbReference>
<keyword evidence="4" id="KW-1185">Reference proteome</keyword>
<evidence type="ECO:0000259" key="1">
    <source>
        <dbReference type="Pfam" id="PF01926"/>
    </source>
</evidence>
<dbReference type="GO" id="GO:0003924">
    <property type="term" value="F:GTPase activity"/>
    <property type="evidence" value="ECO:0007669"/>
    <property type="project" value="InterPro"/>
</dbReference>
<name>A0A518CH87_9PLAN</name>
<dbReference type="InterPro" id="IPR027417">
    <property type="entry name" value="P-loop_NTPase"/>
</dbReference>
<dbReference type="Gene3D" id="3.10.20.30">
    <property type="match status" value="1"/>
</dbReference>
<dbReference type="KEGG" id="plon:Pla110_02380"/>
<gene>
    <name evidence="3" type="primary">obg_1</name>
    <name evidence="3" type="ORF">Pla110_02380</name>
</gene>
<protein>
    <submittedName>
        <fullName evidence="3">GTPase Obg</fullName>
    </submittedName>
</protein>
<dbReference type="GO" id="GO:0005525">
    <property type="term" value="F:GTP binding"/>
    <property type="evidence" value="ECO:0007669"/>
    <property type="project" value="InterPro"/>
</dbReference>
<proteinExistence type="predicted"/>
<evidence type="ECO:0000259" key="2">
    <source>
        <dbReference type="Pfam" id="PF02824"/>
    </source>
</evidence>
<dbReference type="OrthoDB" id="257487at2"/>
<dbReference type="EMBL" id="CP036281">
    <property type="protein sequence ID" value="QDU78534.1"/>
    <property type="molecule type" value="Genomic_DNA"/>
</dbReference>
<evidence type="ECO:0000313" key="3">
    <source>
        <dbReference type="EMBL" id="QDU78534.1"/>
    </source>
</evidence>
<dbReference type="Pfam" id="PF01926">
    <property type="entry name" value="MMR_HSR1"/>
    <property type="match status" value="1"/>
</dbReference>
<accession>A0A518CH87</accession>
<dbReference type="InterPro" id="IPR004095">
    <property type="entry name" value="TGS"/>
</dbReference>
<sequence length="328" mass="37323">MPANLTPQYHKAEEEFRRAQSAQEQVDCLQRMLQLIPKHKGTERMQGDLKHRLKEARDALQTEKSAPKKGVSYRYPRQGAGQIVIVGGPNSGKSRLVQELTNAEPEVADYPFSTREPLPAIMEWEDVRVQLIDTPPITISNLEPYQINLVRTADAAVLCFDGSSDDSPEATVELLQQLEQRKTVLASQSGFVEDDFSRIQIKTLFVVTRGKNAEARMRVEFLREMRDHPFEPLYVDLENEADQEELRTQIFQLLDCIRIYTKAPGKPADYSSPFTIPRGGSVEDLAYVIHRELFDSMKFAKVWGESAHDGQTVGRDHQLCDKDLVELH</sequence>
<dbReference type="PANTHER" id="PTHR43127">
    <property type="entry name" value="DEVELOPMENTALLY-REGULATED GTP-BINDING PROTEIN 2"/>
    <property type="match status" value="1"/>
</dbReference>
<dbReference type="Gene3D" id="3.40.50.300">
    <property type="entry name" value="P-loop containing nucleotide triphosphate hydrolases"/>
    <property type="match status" value="1"/>
</dbReference>
<evidence type="ECO:0000313" key="4">
    <source>
        <dbReference type="Proteomes" id="UP000317178"/>
    </source>
</evidence>
<feature type="domain" description="TGS" evidence="2">
    <location>
        <begin position="257"/>
        <end position="327"/>
    </location>
</feature>
<dbReference type="SUPFAM" id="SSF52540">
    <property type="entry name" value="P-loop containing nucleoside triphosphate hydrolases"/>
    <property type="match status" value="1"/>
</dbReference>
<dbReference type="InterPro" id="IPR012675">
    <property type="entry name" value="Beta-grasp_dom_sf"/>
</dbReference>
<dbReference type="InterPro" id="IPR006073">
    <property type="entry name" value="GTP-bd"/>
</dbReference>
<reference evidence="3 4" key="1">
    <citation type="submission" date="2019-02" db="EMBL/GenBank/DDBJ databases">
        <title>Deep-cultivation of Planctomycetes and their phenomic and genomic characterization uncovers novel biology.</title>
        <authorList>
            <person name="Wiegand S."/>
            <person name="Jogler M."/>
            <person name="Boedeker C."/>
            <person name="Pinto D."/>
            <person name="Vollmers J."/>
            <person name="Rivas-Marin E."/>
            <person name="Kohn T."/>
            <person name="Peeters S.H."/>
            <person name="Heuer A."/>
            <person name="Rast P."/>
            <person name="Oberbeckmann S."/>
            <person name="Bunk B."/>
            <person name="Jeske O."/>
            <person name="Meyerdierks A."/>
            <person name="Storesund J.E."/>
            <person name="Kallscheuer N."/>
            <person name="Luecker S."/>
            <person name="Lage O.M."/>
            <person name="Pohl T."/>
            <person name="Merkel B.J."/>
            <person name="Hornburger P."/>
            <person name="Mueller R.-W."/>
            <person name="Bruemmer F."/>
            <person name="Labrenz M."/>
            <person name="Spormann A.M."/>
            <person name="Op den Camp H."/>
            <person name="Overmann J."/>
            <person name="Amann R."/>
            <person name="Jetten M.S.M."/>
            <person name="Mascher T."/>
            <person name="Medema M.H."/>
            <person name="Devos D.P."/>
            <person name="Kaster A.-K."/>
            <person name="Ovreas L."/>
            <person name="Rohde M."/>
            <person name="Galperin M.Y."/>
            <person name="Jogler C."/>
        </authorList>
    </citation>
    <scope>NUCLEOTIDE SEQUENCE [LARGE SCALE GENOMIC DNA]</scope>
    <source>
        <strain evidence="3 4">Pla110</strain>
    </source>
</reference>
<dbReference type="Proteomes" id="UP000317178">
    <property type="component" value="Chromosome"/>
</dbReference>
<dbReference type="RefSeq" id="WP_144992364.1">
    <property type="nucleotide sequence ID" value="NZ_CP036281.1"/>
</dbReference>
<dbReference type="InterPro" id="IPR045001">
    <property type="entry name" value="DRG"/>
</dbReference>
<organism evidence="3 4">
    <name type="scientific">Polystyrenella longa</name>
    <dbReference type="NCBI Taxonomy" id="2528007"/>
    <lineage>
        <taxon>Bacteria</taxon>
        <taxon>Pseudomonadati</taxon>
        <taxon>Planctomycetota</taxon>
        <taxon>Planctomycetia</taxon>
        <taxon>Planctomycetales</taxon>
        <taxon>Planctomycetaceae</taxon>
        <taxon>Polystyrenella</taxon>
    </lineage>
</organism>
<dbReference type="PRINTS" id="PR00326">
    <property type="entry name" value="GTP1OBG"/>
</dbReference>
<dbReference type="AlphaFoldDB" id="A0A518CH87"/>